<dbReference type="Pfam" id="PF13598">
    <property type="entry name" value="DUF4139"/>
    <property type="match status" value="1"/>
</dbReference>
<name>A0A8H5C747_9AGAR</name>
<dbReference type="EMBL" id="JAACJK010000060">
    <property type="protein sequence ID" value="KAF5335806.1"/>
    <property type="molecule type" value="Genomic_DNA"/>
</dbReference>
<feature type="region of interest" description="Disordered" evidence="1">
    <location>
        <begin position="103"/>
        <end position="137"/>
    </location>
</feature>
<dbReference type="PANTHER" id="PTHR31005:SF8">
    <property type="entry name" value="DUF4139 DOMAIN-CONTAINING PROTEIN"/>
    <property type="match status" value="1"/>
</dbReference>
<dbReference type="Proteomes" id="UP000541558">
    <property type="component" value="Unassembled WGS sequence"/>
</dbReference>
<reference evidence="3 4" key="1">
    <citation type="journal article" date="2020" name="ISME J.">
        <title>Uncovering the hidden diversity of litter-decomposition mechanisms in mushroom-forming fungi.</title>
        <authorList>
            <person name="Floudas D."/>
            <person name="Bentzer J."/>
            <person name="Ahren D."/>
            <person name="Johansson T."/>
            <person name="Persson P."/>
            <person name="Tunlid A."/>
        </authorList>
    </citation>
    <scope>NUCLEOTIDE SEQUENCE [LARGE SCALE GENOMIC DNA]</scope>
    <source>
        <strain evidence="3 4">CBS 175.51</strain>
    </source>
</reference>
<proteinExistence type="predicted"/>
<evidence type="ECO:0000313" key="4">
    <source>
        <dbReference type="Proteomes" id="UP000541558"/>
    </source>
</evidence>
<protein>
    <recommendedName>
        <fullName evidence="2">DUF4139 domain-containing protein</fullName>
    </recommendedName>
</protein>
<evidence type="ECO:0000313" key="3">
    <source>
        <dbReference type="EMBL" id="KAF5335806.1"/>
    </source>
</evidence>
<evidence type="ECO:0000259" key="2">
    <source>
        <dbReference type="Pfam" id="PF13598"/>
    </source>
</evidence>
<comment type="caution">
    <text evidence="3">The sequence shown here is derived from an EMBL/GenBank/DDBJ whole genome shotgun (WGS) entry which is preliminary data.</text>
</comment>
<feature type="domain" description="DUF4139" evidence="2">
    <location>
        <begin position="212"/>
        <end position="550"/>
    </location>
</feature>
<accession>A0A8H5C747</accession>
<dbReference type="PANTHER" id="PTHR31005">
    <property type="entry name" value="DUF4139 DOMAIN-CONTAINING PROTEIN"/>
    <property type="match status" value="1"/>
</dbReference>
<dbReference type="OrthoDB" id="10068793at2759"/>
<dbReference type="InterPro" id="IPR011935">
    <property type="entry name" value="CHP02231"/>
</dbReference>
<evidence type="ECO:0000256" key="1">
    <source>
        <dbReference type="SAM" id="MobiDB-lite"/>
    </source>
</evidence>
<keyword evidence="4" id="KW-1185">Reference proteome</keyword>
<feature type="compositionally biased region" description="Basic and acidic residues" evidence="1">
    <location>
        <begin position="103"/>
        <end position="114"/>
    </location>
</feature>
<sequence>MLNSDLPSGPAPRAPPSHPINEIKLRARPQLASGQNRVTLVGLPSCAMFGSNYATLRPSGVDLGVTIQDLLVIDDNSATQVLGTWTSAKLKEIKDRRTELMKESTRCNEARDALRSGLKPRRSTTTSPVMEEATASPEGMGRGLVGLVHEYEAAMKVYDDRSLEIQKKIDRIEEERLVEEASLKKETDRRAKLSKSAQVNLFASGETVVELVVSYSIYSASWLPAYDMRISTRPSKEESAARLDYGAIINQNSGEDWTNVHLTLHTADRIDEDEQGIVRTLEVYEEHIKSPPEANATLAQGSRAPLTVPRILPASQPTITAWGGWKCTVPGCLCSNAKGGDCWGTPGWESPNWNTWYPPQPTAPERPFVPSPSSSWSECNAHVLAGGEVNAMFKLAGPLTVPSSTQWNVQRVSIASLDLDAEISLTSSPADRRVFMNAKIRNTSEYTLAKGDVIVYVDGSYSANANIPYAPPQGTFACSLGADPSLNVVYHPRVIEGTVAGAFKKTRSSTMTQRITIHNTKTSSPARDIKVLDSVYTTWDHRIEVKILSPALDNGPLHRLAKGKKSPRASSASLAPVEVSPGITARWYGADDVPDGRADCLSRAGLVEWVISEVGEGKKAELVLQWELTSPQEMLVHWRALFRK</sequence>
<organism evidence="3 4">
    <name type="scientific">Ephemerocybe angulata</name>
    <dbReference type="NCBI Taxonomy" id="980116"/>
    <lineage>
        <taxon>Eukaryota</taxon>
        <taxon>Fungi</taxon>
        <taxon>Dikarya</taxon>
        <taxon>Basidiomycota</taxon>
        <taxon>Agaricomycotina</taxon>
        <taxon>Agaricomycetes</taxon>
        <taxon>Agaricomycetidae</taxon>
        <taxon>Agaricales</taxon>
        <taxon>Agaricineae</taxon>
        <taxon>Psathyrellaceae</taxon>
        <taxon>Ephemerocybe</taxon>
    </lineage>
</organism>
<gene>
    <name evidence="3" type="ORF">D9611_009639</name>
</gene>
<dbReference type="InterPro" id="IPR037291">
    <property type="entry name" value="DUF4139"/>
</dbReference>
<dbReference type="AlphaFoldDB" id="A0A8H5C747"/>